<dbReference type="KEGG" id="lcre:Pla8534_15450"/>
<dbReference type="InterPro" id="IPR052336">
    <property type="entry name" value="MlaD_Phospholipid_Transporter"/>
</dbReference>
<proteinExistence type="predicted"/>
<dbReference type="EMBL" id="CP036433">
    <property type="protein sequence ID" value="QDU93762.1"/>
    <property type="molecule type" value="Genomic_DNA"/>
</dbReference>
<gene>
    <name evidence="2" type="primary">smc_4</name>
    <name evidence="2" type="ORF">Pla8534_15450</name>
</gene>
<keyword evidence="1" id="KW-0472">Membrane</keyword>
<dbReference type="PANTHER" id="PTHR33371:SF4">
    <property type="entry name" value="INTERMEMBRANE PHOSPHOLIPID TRANSPORT SYSTEM BINDING PROTEIN MLAD"/>
    <property type="match status" value="1"/>
</dbReference>
<protein>
    <submittedName>
        <fullName evidence="2">Chromosome partition protein Smc</fullName>
    </submittedName>
</protein>
<feature type="transmembrane region" description="Helical" evidence="1">
    <location>
        <begin position="6"/>
        <end position="30"/>
    </location>
</feature>
<dbReference type="SUPFAM" id="SSF58104">
    <property type="entry name" value="Methyl-accepting chemotaxis protein (MCP) signaling domain"/>
    <property type="match status" value="1"/>
</dbReference>
<name>A0A518DPJ9_9BACT</name>
<evidence type="ECO:0000256" key="1">
    <source>
        <dbReference type="SAM" id="Phobius"/>
    </source>
</evidence>
<sequence length="859" mass="92356">MSHSHWTVLAVGLFFLGLQIYACCRFFLLLRGWRRIIVRLDQGDPTGGERAALGRRFSWLAWINRHFPPGEDPRGNYSRDDVMKELDSRIASNNEYVLLQRMGAMAPLLGVLLTVGSFMMLDPQPEELRELLAMFRRLAPVAAGIGVGASLALVNQWLLHFVSRAAERLRRAARDWFDTHVWDALGNRTRSSSERVMDALSELAESSRDSARQQQAGSALLVESATAIQQAGVRLEASTTAFAGQLGDLPEELTRLREATQQAVAAIGVLAPAGERVVAGIEASANAFHVAVVDQFGEAATLHHRTMADVSEAADVLRTSTRVLFNECKAMHASVRLQTESLDALNLSLQQELLPANQAFYGHVTQFNSSAEELFDRMNALYQEVADGMERLAGLTPAAAGALGALSAAVETFRHSVENDFAPASHSHREQLKTLTASLQGISTGVDNLRDSSRQLADAAASHAQYSQQLQASVADEVLPVHAQLAAAVASLAPVASQLGGQVQSLGEAISQARDEIVSAAPQVREVFHQLQPALDQFRQTLSADLPAAASEQRQAVEQLVAAASGLAGAITQIDQAGGKWHALLDSQQSAADRYLQSLQQTVLPAHQEISGGAVEFGAALTRFRELFDGALSHLAQFDPQVQQALAELTPSIAALRTTVEGDLAEAAQRQSAAVESLAGAAERLNVTADSLRQGGESLAALIQQQQALGETTSPIVASMQAAADQLQQTGVTLQQSLETDVAPAYRSMQEAAASFQGSASHLSDFMERGIDPATARLAQLDGSLARLHTLAESFQNLAGMSDQIQELSQSLRQASDVSQAIEALPEQLQAALNRLAENHSRKSWFPFLQSEKRNSKGP</sequence>
<keyword evidence="3" id="KW-1185">Reference proteome</keyword>
<reference evidence="2 3" key="1">
    <citation type="submission" date="2019-02" db="EMBL/GenBank/DDBJ databases">
        <title>Deep-cultivation of Planctomycetes and their phenomic and genomic characterization uncovers novel biology.</title>
        <authorList>
            <person name="Wiegand S."/>
            <person name="Jogler M."/>
            <person name="Boedeker C."/>
            <person name="Pinto D."/>
            <person name="Vollmers J."/>
            <person name="Rivas-Marin E."/>
            <person name="Kohn T."/>
            <person name="Peeters S.H."/>
            <person name="Heuer A."/>
            <person name="Rast P."/>
            <person name="Oberbeckmann S."/>
            <person name="Bunk B."/>
            <person name="Jeske O."/>
            <person name="Meyerdierks A."/>
            <person name="Storesund J.E."/>
            <person name="Kallscheuer N."/>
            <person name="Luecker S."/>
            <person name="Lage O.M."/>
            <person name="Pohl T."/>
            <person name="Merkel B.J."/>
            <person name="Hornburger P."/>
            <person name="Mueller R.-W."/>
            <person name="Bruemmer F."/>
            <person name="Labrenz M."/>
            <person name="Spormann A.M."/>
            <person name="Op den Camp H."/>
            <person name="Overmann J."/>
            <person name="Amann R."/>
            <person name="Jetten M.S.M."/>
            <person name="Mascher T."/>
            <person name="Medema M.H."/>
            <person name="Devos D.P."/>
            <person name="Kaster A.-K."/>
            <person name="Ovreas L."/>
            <person name="Rohde M."/>
            <person name="Galperin M.Y."/>
            <person name="Jogler C."/>
        </authorList>
    </citation>
    <scope>NUCLEOTIDE SEQUENCE [LARGE SCALE GENOMIC DNA]</scope>
    <source>
        <strain evidence="2 3">Pla85_3_4</strain>
    </source>
</reference>
<evidence type="ECO:0000313" key="3">
    <source>
        <dbReference type="Proteomes" id="UP000317648"/>
    </source>
</evidence>
<dbReference type="GO" id="GO:0005543">
    <property type="term" value="F:phospholipid binding"/>
    <property type="evidence" value="ECO:0007669"/>
    <property type="project" value="TreeGrafter"/>
</dbReference>
<keyword evidence="1" id="KW-0812">Transmembrane</keyword>
<dbReference type="GO" id="GO:0005548">
    <property type="term" value="F:phospholipid transporter activity"/>
    <property type="evidence" value="ECO:0007669"/>
    <property type="project" value="TreeGrafter"/>
</dbReference>
<feature type="transmembrane region" description="Helical" evidence="1">
    <location>
        <begin position="141"/>
        <end position="162"/>
    </location>
</feature>
<dbReference type="PANTHER" id="PTHR33371">
    <property type="entry name" value="INTERMEMBRANE PHOSPHOLIPID TRANSPORT SYSTEM BINDING PROTEIN MLAD-RELATED"/>
    <property type="match status" value="1"/>
</dbReference>
<accession>A0A518DPJ9</accession>
<dbReference type="Proteomes" id="UP000317648">
    <property type="component" value="Chromosome"/>
</dbReference>
<organism evidence="2 3">
    <name type="scientific">Lignipirellula cremea</name>
    <dbReference type="NCBI Taxonomy" id="2528010"/>
    <lineage>
        <taxon>Bacteria</taxon>
        <taxon>Pseudomonadati</taxon>
        <taxon>Planctomycetota</taxon>
        <taxon>Planctomycetia</taxon>
        <taxon>Pirellulales</taxon>
        <taxon>Pirellulaceae</taxon>
        <taxon>Lignipirellula</taxon>
    </lineage>
</organism>
<dbReference type="SUPFAM" id="SSF58113">
    <property type="entry name" value="Apolipoprotein A-I"/>
    <property type="match status" value="1"/>
</dbReference>
<keyword evidence="1" id="KW-1133">Transmembrane helix</keyword>
<evidence type="ECO:0000313" key="2">
    <source>
        <dbReference type="EMBL" id="QDU93762.1"/>
    </source>
</evidence>
<dbReference type="RefSeq" id="WP_197443080.1">
    <property type="nucleotide sequence ID" value="NZ_CP036433.1"/>
</dbReference>
<dbReference type="AlphaFoldDB" id="A0A518DPJ9"/>